<feature type="non-terminal residue" evidence="1">
    <location>
        <position position="85"/>
    </location>
</feature>
<evidence type="ECO:0000313" key="2">
    <source>
        <dbReference type="Proteomes" id="UP000053097"/>
    </source>
</evidence>
<protein>
    <submittedName>
        <fullName evidence="1">Uncharacterized protein</fullName>
    </submittedName>
</protein>
<reference evidence="1 2" key="1">
    <citation type="journal article" date="2014" name="Curr. Biol.">
        <title>The genome of the clonal raider ant Cerapachys biroi.</title>
        <authorList>
            <person name="Oxley P.R."/>
            <person name="Ji L."/>
            <person name="Fetter-Pruneda I."/>
            <person name="McKenzie S.K."/>
            <person name="Li C."/>
            <person name="Hu H."/>
            <person name="Zhang G."/>
            <person name="Kronauer D.J."/>
        </authorList>
    </citation>
    <scope>NUCLEOTIDE SEQUENCE [LARGE SCALE GENOMIC DNA]</scope>
</reference>
<evidence type="ECO:0000313" key="1">
    <source>
        <dbReference type="EMBL" id="EZA48731.1"/>
    </source>
</evidence>
<organism evidence="1 2">
    <name type="scientific">Ooceraea biroi</name>
    <name type="common">Clonal raider ant</name>
    <name type="synonym">Cerapachys biroi</name>
    <dbReference type="NCBI Taxonomy" id="2015173"/>
    <lineage>
        <taxon>Eukaryota</taxon>
        <taxon>Metazoa</taxon>
        <taxon>Ecdysozoa</taxon>
        <taxon>Arthropoda</taxon>
        <taxon>Hexapoda</taxon>
        <taxon>Insecta</taxon>
        <taxon>Pterygota</taxon>
        <taxon>Neoptera</taxon>
        <taxon>Endopterygota</taxon>
        <taxon>Hymenoptera</taxon>
        <taxon>Apocrita</taxon>
        <taxon>Aculeata</taxon>
        <taxon>Formicoidea</taxon>
        <taxon>Formicidae</taxon>
        <taxon>Dorylinae</taxon>
        <taxon>Ooceraea</taxon>
    </lineage>
</organism>
<gene>
    <name evidence="1" type="ORF">X777_12889</name>
</gene>
<dbReference type="EMBL" id="KK107575">
    <property type="protein sequence ID" value="EZA48731.1"/>
    <property type="molecule type" value="Genomic_DNA"/>
</dbReference>
<dbReference type="AlphaFoldDB" id="A0A026VZ42"/>
<name>A0A026VZ42_OOCBI</name>
<proteinExistence type="predicted"/>
<feature type="non-terminal residue" evidence="1">
    <location>
        <position position="1"/>
    </location>
</feature>
<accession>A0A026VZ42</accession>
<keyword evidence="2" id="KW-1185">Reference proteome</keyword>
<dbReference type="Proteomes" id="UP000053097">
    <property type="component" value="Unassembled WGS sequence"/>
</dbReference>
<sequence length="85" mass="9575">NYGDNRAKNARLRGSIRCPVSVNPAIFEISGFASVSQFFYRCPSIFIHDDQPRNNSRVEGEGKDAFTTFEFSVCPHEGEGKKEED</sequence>